<dbReference type="PANTHER" id="PTHR13812">
    <property type="entry name" value="KETIMINE REDUCTASE MU-CRYSTALLIN"/>
    <property type="match status" value="1"/>
</dbReference>
<dbReference type="Pfam" id="PF02423">
    <property type="entry name" value="OCD_Mu_crystall"/>
    <property type="match status" value="1"/>
</dbReference>
<keyword evidence="3" id="KW-1185">Reference proteome</keyword>
<comment type="similarity">
    <text evidence="1">Belongs to the ornithine cyclodeaminase/mu-crystallin family.</text>
</comment>
<dbReference type="EMBL" id="JAZHOF010000001">
    <property type="protein sequence ID" value="MEJ8569928.1"/>
    <property type="molecule type" value="Genomic_DNA"/>
</dbReference>
<evidence type="ECO:0000313" key="2">
    <source>
        <dbReference type="EMBL" id="MEJ8569928.1"/>
    </source>
</evidence>
<name>A0AAW9RPD9_9HYPH</name>
<evidence type="ECO:0000256" key="1">
    <source>
        <dbReference type="ARBA" id="ARBA00008903"/>
    </source>
</evidence>
<protein>
    <submittedName>
        <fullName evidence="2">Ornithine cyclodeaminase family protein</fullName>
    </submittedName>
</protein>
<dbReference type="Proteomes" id="UP001378188">
    <property type="component" value="Unassembled WGS sequence"/>
</dbReference>
<reference evidence="2 3" key="1">
    <citation type="submission" date="2024-02" db="EMBL/GenBank/DDBJ databases">
        <title>Genome analysis and characterization of Microbaculum marinisediminis sp. nov., isolated from marine sediment.</title>
        <authorList>
            <person name="Du Z.-J."/>
            <person name="Ye Y.-Q."/>
            <person name="Zhang Z.-R."/>
            <person name="Yuan S.-M."/>
            <person name="Zhang X.-Y."/>
        </authorList>
    </citation>
    <scope>NUCLEOTIDE SEQUENCE [LARGE SCALE GENOMIC DNA]</scope>
    <source>
        <strain evidence="2 3">SDUM1044001</strain>
    </source>
</reference>
<dbReference type="PANTHER" id="PTHR13812:SF19">
    <property type="entry name" value="KETIMINE REDUCTASE MU-CRYSTALLIN"/>
    <property type="match status" value="1"/>
</dbReference>
<dbReference type="Gene3D" id="3.30.1780.10">
    <property type="entry name" value="ornithine cyclodeaminase, domain 1"/>
    <property type="match status" value="1"/>
</dbReference>
<gene>
    <name evidence="2" type="ORF">V3328_00480</name>
</gene>
<dbReference type="GO" id="GO:0005737">
    <property type="term" value="C:cytoplasm"/>
    <property type="evidence" value="ECO:0007669"/>
    <property type="project" value="TreeGrafter"/>
</dbReference>
<dbReference type="InterPro" id="IPR023401">
    <property type="entry name" value="ODC_N"/>
</dbReference>
<sequence>MSFDFDALQVVSGAAIDAALPLADGVEVIEAAMREVSAGRADQPLRWLMPLGGGNGMGVMPGAMRSPAVHGMKLISLYPDNPKRGLPSHLGMMLVFDSQTGMPLAVLDASVLTTRRTAAATVVATRALARPEARVHAILGTGELAEAHVRAFAATMPFAETRIWGRRREAAEALAGRIGDTGGTIRPVVRLEDAVAGADVVTTVTAARTPILFGRDLEPGQHVNLVGASMADAREIDDEGVRRGRVYTDLRASAERQAGELIGAMAAGAVGPEHLVGEIGAVLLGELAGRSAGAVGAAEITIYKSHGVAAQDLAYAGAVLGRRIATLR</sequence>
<dbReference type="InterPro" id="IPR036291">
    <property type="entry name" value="NAD(P)-bd_dom_sf"/>
</dbReference>
<proteinExistence type="inferred from homology"/>
<dbReference type="Gene3D" id="3.40.50.720">
    <property type="entry name" value="NAD(P)-binding Rossmann-like Domain"/>
    <property type="match status" value="1"/>
</dbReference>
<dbReference type="SUPFAM" id="SSF51735">
    <property type="entry name" value="NAD(P)-binding Rossmann-fold domains"/>
    <property type="match status" value="1"/>
</dbReference>
<accession>A0AAW9RPD9</accession>
<dbReference type="InterPro" id="IPR003462">
    <property type="entry name" value="ODC_Mu_crystall"/>
</dbReference>
<dbReference type="AlphaFoldDB" id="A0AAW9RPD9"/>
<organism evidence="2 3">
    <name type="scientific">Microbaculum marinum</name>
    <dbReference type="NCBI Taxonomy" id="1764581"/>
    <lineage>
        <taxon>Bacteria</taxon>
        <taxon>Pseudomonadati</taxon>
        <taxon>Pseudomonadota</taxon>
        <taxon>Alphaproteobacteria</taxon>
        <taxon>Hyphomicrobiales</taxon>
        <taxon>Tepidamorphaceae</taxon>
        <taxon>Microbaculum</taxon>
    </lineage>
</organism>
<comment type="caution">
    <text evidence="2">The sequence shown here is derived from an EMBL/GenBank/DDBJ whole genome shotgun (WGS) entry which is preliminary data.</text>
</comment>
<evidence type="ECO:0000313" key="3">
    <source>
        <dbReference type="Proteomes" id="UP001378188"/>
    </source>
</evidence>
<dbReference type="PIRSF" id="PIRSF001439">
    <property type="entry name" value="CryM"/>
    <property type="match status" value="1"/>
</dbReference>
<dbReference type="RefSeq" id="WP_340327671.1">
    <property type="nucleotide sequence ID" value="NZ_JAZHOF010000001.1"/>
</dbReference>